<dbReference type="PANTHER" id="PTHR46015">
    <property type="entry name" value="ZGC:172121"/>
    <property type="match status" value="1"/>
</dbReference>
<feature type="domain" description="Hcy-binding" evidence="7">
    <location>
        <begin position="1"/>
        <end position="347"/>
    </location>
</feature>
<dbReference type="GO" id="GO:0008898">
    <property type="term" value="F:S-adenosylmethionine-homocysteine S-methyltransferase activity"/>
    <property type="evidence" value="ECO:0007669"/>
    <property type="project" value="TreeGrafter"/>
</dbReference>
<keyword evidence="2 5" id="KW-0808">Transferase</keyword>
<organism evidence="8 9">
    <name type="scientific">Dispira parvispora</name>
    <dbReference type="NCBI Taxonomy" id="1520584"/>
    <lineage>
        <taxon>Eukaryota</taxon>
        <taxon>Fungi</taxon>
        <taxon>Fungi incertae sedis</taxon>
        <taxon>Zoopagomycota</taxon>
        <taxon>Kickxellomycotina</taxon>
        <taxon>Dimargaritomycetes</taxon>
        <taxon>Dimargaritales</taxon>
        <taxon>Dimargaritaceae</taxon>
        <taxon>Dispira</taxon>
    </lineage>
</organism>
<evidence type="ECO:0000256" key="1">
    <source>
        <dbReference type="ARBA" id="ARBA00022603"/>
    </source>
</evidence>
<dbReference type="GO" id="GO:0008270">
    <property type="term" value="F:zinc ion binding"/>
    <property type="evidence" value="ECO:0007669"/>
    <property type="project" value="InterPro"/>
</dbReference>
<dbReference type="GO" id="GO:0009086">
    <property type="term" value="P:methionine biosynthetic process"/>
    <property type="evidence" value="ECO:0007669"/>
    <property type="project" value="InterPro"/>
</dbReference>
<dbReference type="InterPro" id="IPR003726">
    <property type="entry name" value="HCY_dom"/>
</dbReference>
<feature type="binding site" evidence="5">
    <location>
        <position position="262"/>
    </location>
    <ligand>
        <name>Zn(2+)</name>
        <dbReference type="ChEBI" id="CHEBI:29105"/>
    </ligand>
</feature>
<evidence type="ECO:0000256" key="2">
    <source>
        <dbReference type="ARBA" id="ARBA00022679"/>
    </source>
</evidence>
<evidence type="ECO:0000256" key="6">
    <source>
        <dbReference type="SAM" id="MobiDB-lite"/>
    </source>
</evidence>
<dbReference type="EMBL" id="JANBPY010000008">
    <property type="protein sequence ID" value="KAJ1970030.1"/>
    <property type="molecule type" value="Genomic_DNA"/>
</dbReference>
<proteinExistence type="predicted"/>
<dbReference type="Gene3D" id="3.20.20.330">
    <property type="entry name" value="Homocysteine-binding-like domain"/>
    <property type="match status" value="1"/>
</dbReference>
<evidence type="ECO:0000256" key="5">
    <source>
        <dbReference type="PROSITE-ProRule" id="PRU00333"/>
    </source>
</evidence>
<comment type="cofactor">
    <cofactor evidence="5">
        <name>Zn(2+)</name>
        <dbReference type="ChEBI" id="CHEBI:29105"/>
    </cofactor>
</comment>
<evidence type="ECO:0000256" key="3">
    <source>
        <dbReference type="ARBA" id="ARBA00022723"/>
    </source>
</evidence>
<keyword evidence="3 5" id="KW-0479">Metal-binding</keyword>
<protein>
    <recommendedName>
        <fullName evidence="7">Hcy-binding domain-containing protein</fullName>
    </recommendedName>
</protein>
<dbReference type="NCBIfam" id="NF007020">
    <property type="entry name" value="PRK09485.1"/>
    <property type="match status" value="1"/>
</dbReference>
<dbReference type="GO" id="GO:0032259">
    <property type="term" value="P:methylation"/>
    <property type="evidence" value="ECO:0007669"/>
    <property type="project" value="UniProtKB-KW"/>
</dbReference>
<dbReference type="AlphaFoldDB" id="A0A9W8AUW5"/>
<evidence type="ECO:0000256" key="4">
    <source>
        <dbReference type="ARBA" id="ARBA00022833"/>
    </source>
</evidence>
<feature type="region of interest" description="Disordered" evidence="6">
    <location>
        <begin position="106"/>
        <end position="127"/>
    </location>
</feature>
<keyword evidence="1 5" id="KW-0489">Methyltransferase</keyword>
<reference evidence="8" key="1">
    <citation type="submission" date="2022-07" db="EMBL/GenBank/DDBJ databases">
        <title>Phylogenomic reconstructions and comparative analyses of Kickxellomycotina fungi.</title>
        <authorList>
            <person name="Reynolds N.K."/>
            <person name="Stajich J.E."/>
            <person name="Barry K."/>
            <person name="Grigoriev I.V."/>
            <person name="Crous P."/>
            <person name="Smith M.E."/>
        </authorList>
    </citation>
    <scope>NUCLEOTIDE SEQUENCE</scope>
    <source>
        <strain evidence="8">RSA 1196</strain>
    </source>
</reference>
<dbReference type="PROSITE" id="PS50970">
    <property type="entry name" value="HCY"/>
    <property type="match status" value="1"/>
</dbReference>
<comment type="caution">
    <text evidence="8">The sequence shown here is derived from an EMBL/GenBank/DDBJ whole genome shotgun (WGS) entry which is preliminary data.</text>
</comment>
<name>A0A9W8AUW5_9FUNG</name>
<feature type="binding site" evidence="5">
    <location>
        <position position="332"/>
    </location>
    <ligand>
        <name>Zn(2+)</name>
        <dbReference type="ChEBI" id="CHEBI:29105"/>
    </ligand>
</feature>
<evidence type="ECO:0000313" key="9">
    <source>
        <dbReference type="Proteomes" id="UP001150925"/>
    </source>
</evidence>
<dbReference type="GO" id="GO:0033528">
    <property type="term" value="P:S-methylmethionine cycle"/>
    <property type="evidence" value="ECO:0007669"/>
    <property type="project" value="TreeGrafter"/>
</dbReference>
<keyword evidence="9" id="KW-1185">Reference proteome</keyword>
<dbReference type="SUPFAM" id="SSF82282">
    <property type="entry name" value="Homocysteine S-methyltransferase"/>
    <property type="match status" value="1"/>
</dbReference>
<gene>
    <name evidence="8" type="ORF">IWQ62_000235</name>
</gene>
<evidence type="ECO:0000313" key="8">
    <source>
        <dbReference type="EMBL" id="KAJ1970030.1"/>
    </source>
</evidence>
<feature type="compositionally biased region" description="Polar residues" evidence="6">
    <location>
        <begin position="109"/>
        <end position="127"/>
    </location>
</feature>
<keyword evidence="4 5" id="KW-0862">Zinc</keyword>
<dbReference type="InterPro" id="IPR036589">
    <property type="entry name" value="HCY_dom_sf"/>
</dbReference>
<accession>A0A9W8AUW5</accession>
<evidence type="ECO:0000259" key="7">
    <source>
        <dbReference type="PROSITE" id="PS50970"/>
    </source>
</evidence>
<dbReference type="InterPro" id="IPR051486">
    <property type="entry name" value="Hcy_S-methyltransferase"/>
</dbReference>
<dbReference type="PANTHER" id="PTHR46015:SF1">
    <property type="entry name" value="HOMOCYSTEINE S-METHYLTRANSFERASE-LIKE ISOFORM 1"/>
    <property type="match status" value="1"/>
</dbReference>
<feature type="binding site" evidence="5">
    <location>
        <position position="333"/>
    </location>
    <ligand>
        <name>Zn(2+)</name>
        <dbReference type="ChEBI" id="CHEBI:29105"/>
    </ligand>
</feature>
<dbReference type="Pfam" id="PF02574">
    <property type="entry name" value="S-methyl_trans"/>
    <property type="match status" value="1"/>
</dbReference>
<sequence length="352" mass="39548">MSPPTCNDHAALVILDGSMGSYLETHYQQDLSTKLWSTKLLHSNPHLIRQVHLDYLRAGADIISTGTYQIAEHNLDDLEGHYTMRELFHQAFRLAVESCQRLEQELQKGHSNTMANPNSEQVTQNRRQPPRVALSLGSFGAVVGGGAEYTGEFGCADDQIYQFHRNRLQVALDVLAEEPQYSTYVRWVAFETIPSYRELEILTQVLHDLGQISPWRTILQRLKVWVSLVCRDSVQIRHGESLAKCVELLHQCPDVAVVGVNCTYPGDDGGSIRKILEVFRKATDKPLVCYPNVQLWDEELNQWSPSSLVSPASFAQQAQSWARSGATILGGCCCTTPAHIHQLYRAREAFEG</sequence>
<dbReference type="OrthoDB" id="261426at2759"/>
<dbReference type="Proteomes" id="UP001150925">
    <property type="component" value="Unassembled WGS sequence"/>
</dbReference>